<keyword evidence="1" id="KW-0812">Transmembrane</keyword>
<accession>A0AAP5QB58</accession>
<dbReference type="RefSeq" id="WP_315697117.1">
    <property type="nucleotide sequence ID" value="NZ_JANSLM010000008.1"/>
</dbReference>
<dbReference type="AlphaFoldDB" id="A0AAP5QB58"/>
<name>A0AAP5QB58_9BURK</name>
<protein>
    <recommendedName>
        <fullName evidence="4">NERD domain-containing protein</fullName>
    </recommendedName>
</protein>
<dbReference type="Proteomes" id="UP001246473">
    <property type="component" value="Unassembled WGS sequence"/>
</dbReference>
<evidence type="ECO:0000256" key="1">
    <source>
        <dbReference type="SAM" id="Phobius"/>
    </source>
</evidence>
<keyword evidence="1" id="KW-0472">Membrane</keyword>
<keyword evidence="1" id="KW-1133">Transmembrane helix</keyword>
<feature type="transmembrane region" description="Helical" evidence="1">
    <location>
        <begin position="12"/>
        <end position="33"/>
    </location>
</feature>
<evidence type="ECO:0008006" key="4">
    <source>
        <dbReference type="Google" id="ProtNLM"/>
    </source>
</evidence>
<proteinExistence type="predicted"/>
<evidence type="ECO:0000313" key="2">
    <source>
        <dbReference type="EMBL" id="MDT8840246.1"/>
    </source>
</evidence>
<feature type="transmembrane region" description="Helical" evidence="1">
    <location>
        <begin position="39"/>
        <end position="56"/>
    </location>
</feature>
<sequence>MASKPFHPWRRDLHVGGAMMIIGVSTLAILIHTGIASPLRYGPFAVLLTVFGYWRAERGYYRWYGKHTEGKALAALRARLPSGWTITNNVMTASGDCDAIVSTGSIRFVVEIKSVRAVTLTHKFFGPTTLAFGRDVGATPASHLAQAAFNAGSAGGIAILWYPLARKKNYGLIGATWVVTGAAGMLVGAMQKHLATAR</sequence>
<organism evidence="2 3">
    <name type="scientific">Paraburkholderia fungorum</name>
    <dbReference type="NCBI Taxonomy" id="134537"/>
    <lineage>
        <taxon>Bacteria</taxon>
        <taxon>Pseudomonadati</taxon>
        <taxon>Pseudomonadota</taxon>
        <taxon>Betaproteobacteria</taxon>
        <taxon>Burkholderiales</taxon>
        <taxon>Burkholderiaceae</taxon>
        <taxon>Paraburkholderia</taxon>
    </lineage>
</organism>
<gene>
    <name evidence="2" type="ORF">ParKJ_22745</name>
</gene>
<reference evidence="2" key="1">
    <citation type="submission" date="2022-08" db="EMBL/GenBank/DDBJ databases">
        <authorList>
            <person name="Kim S.-J."/>
        </authorList>
    </citation>
    <scope>NUCLEOTIDE SEQUENCE</scope>
    <source>
        <strain evidence="2">KJ</strain>
    </source>
</reference>
<comment type="caution">
    <text evidence="2">The sequence shown here is derived from an EMBL/GenBank/DDBJ whole genome shotgun (WGS) entry which is preliminary data.</text>
</comment>
<dbReference type="EMBL" id="JANSLM010000008">
    <property type="protein sequence ID" value="MDT8840246.1"/>
    <property type="molecule type" value="Genomic_DNA"/>
</dbReference>
<evidence type="ECO:0000313" key="3">
    <source>
        <dbReference type="Proteomes" id="UP001246473"/>
    </source>
</evidence>
<feature type="transmembrane region" description="Helical" evidence="1">
    <location>
        <begin position="170"/>
        <end position="190"/>
    </location>
</feature>